<accession>A0AAF0Y8I6</accession>
<dbReference type="Proteomes" id="UP000827549">
    <property type="component" value="Chromosome 3"/>
</dbReference>
<evidence type="ECO:0000256" key="9">
    <source>
        <dbReference type="ARBA" id="ARBA00023136"/>
    </source>
</evidence>
<evidence type="ECO:0000256" key="6">
    <source>
        <dbReference type="ARBA" id="ARBA00022692"/>
    </source>
</evidence>
<evidence type="ECO:0000256" key="14">
    <source>
        <dbReference type="SAM" id="Phobius"/>
    </source>
</evidence>
<evidence type="ECO:0000256" key="12">
    <source>
        <dbReference type="ARBA" id="ARBA00023315"/>
    </source>
</evidence>
<keyword evidence="8" id="KW-0443">Lipid metabolism</keyword>
<evidence type="ECO:0000256" key="8">
    <source>
        <dbReference type="ARBA" id="ARBA00023098"/>
    </source>
</evidence>
<keyword evidence="11" id="KW-1208">Phospholipid metabolism</keyword>
<dbReference type="AlphaFoldDB" id="A0AAF0Y8I6"/>
<reference evidence="15" key="1">
    <citation type="submission" date="2023-10" db="EMBL/GenBank/DDBJ databases">
        <authorList>
            <person name="Noh H."/>
        </authorList>
    </citation>
    <scope>NUCLEOTIDE SEQUENCE</scope>
    <source>
        <strain evidence="15">DUCC4014</strain>
    </source>
</reference>
<keyword evidence="6 14" id="KW-0812">Transmembrane</keyword>
<evidence type="ECO:0000256" key="1">
    <source>
        <dbReference type="ARBA" id="ARBA00004141"/>
    </source>
</evidence>
<feature type="region of interest" description="Disordered" evidence="13">
    <location>
        <begin position="442"/>
        <end position="469"/>
    </location>
</feature>
<dbReference type="EMBL" id="CP086716">
    <property type="protein sequence ID" value="WOO81332.1"/>
    <property type="molecule type" value="Genomic_DNA"/>
</dbReference>
<keyword evidence="12" id="KW-0012">Acyltransferase</keyword>
<dbReference type="GeneID" id="87808094"/>
<evidence type="ECO:0000256" key="10">
    <source>
        <dbReference type="ARBA" id="ARBA00023209"/>
    </source>
</evidence>
<feature type="transmembrane region" description="Helical" evidence="14">
    <location>
        <begin position="215"/>
        <end position="234"/>
    </location>
</feature>
<dbReference type="PANTHER" id="PTHR31201">
    <property type="entry name" value="OS01G0585100 PROTEIN"/>
    <property type="match status" value="1"/>
</dbReference>
<name>A0AAF0Y8I6_9TREE</name>
<evidence type="ECO:0000256" key="7">
    <source>
        <dbReference type="ARBA" id="ARBA00022989"/>
    </source>
</evidence>
<dbReference type="Pfam" id="PF10998">
    <property type="entry name" value="DUF2838"/>
    <property type="match status" value="1"/>
</dbReference>
<evidence type="ECO:0000256" key="3">
    <source>
        <dbReference type="ARBA" id="ARBA00019082"/>
    </source>
</evidence>
<comment type="similarity">
    <text evidence="2">Belongs to the GPC1 family.</text>
</comment>
<comment type="subcellular location">
    <subcellularLocation>
        <location evidence="1">Membrane</location>
        <topology evidence="1">Multi-pass membrane protein</topology>
    </subcellularLocation>
</comment>
<feature type="transmembrane region" description="Helical" evidence="14">
    <location>
        <begin position="374"/>
        <end position="398"/>
    </location>
</feature>
<keyword evidence="10" id="KW-0594">Phospholipid biosynthesis</keyword>
<keyword evidence="9 14" id="KW-0472">Membrane</keyword>
<evidence type="ECO:0000256" key="2">
    <source>
        <dbReference type="ARBA" id="ARBA00006675"/>
    </source>
</evidence>
<dbReference type="GO" id="GO:0006656">
    <property type="term" value="P:phosphatidylcholine biosynthetic process"/>
    <property type="evidence" value="ECO:0007669"/>
    <property type="project" value="TreeGrafter"/>
</dbReference>
<keyword evidence="16" id="KW-1185">Reference proteome</keyword>
<keyword evidence="4" id="KW-0444">Lipid biosynthesis</keyword>
<feature type="transmembrane region" description="Helical" evidence="14">
    <location>
        <begin position="272"/>
        <end position="290"/>
    </location>
</feature>
<evidence type="ECO:0000256" key="11">
    <source>
        <dbReference type="ARBA" id="ARBA00023264"/>
    </source>
</evidence>
<feature type="region of interest" description="Disordered" evidence="13">
    <location>
        <begin position="99"/>
        <end position="127"/>
    </location>
</feature>
<dbReference type="PANTHER" id="PTHR31201:SF1">
    <property type="entry name" value="GLYCEROPHOSPHOCHOLINE ACYLTRANSFERASE 1"/>
    <property type="match status" value="1"/>
</dbReference>
<evidence type="ECO:0000313" key="16">
    <source>
        <dbReference type="Proteomes" id="UP000827549"/>
    </source>
</evidence>
<feature type="transmembrane region" description="Helical" evidence="14">
    <location>
        <begin position="240"/>
        <end position="260"/>
    </location>
</feature>
<evidence type="ECO:0000256" key="4">
    <source>
        <dbReference type="ARBA" id="ARBA00022516"/>
    </source>
</evidence>
<feature type="transmembrane region" description="Helical" evidence="14">
    <location>
        <begin position="166"/>
        <end position="185"/>
    </location>
</feature>
<dbReference type="GO" id="GO:0016020">
    <property type="term" value="C:membrane"/>
    <property type="evidence" value="ECO:0007669"/>
    <property type="project" value="UniProtKB-SubCell"/>
</dbReference>
<feature type="transmembrane region" description="Helical" evidence="14">
    <location>
        <begin position="404"/>
        <end position="425"/>
    </location>
</feature>
<evidence type="ECO:0000256" key="13">
    <source>
        <dbReference type="SAM" id="MobiDB-lite"/>
    </source>
</evidence>
<feature type="compositionally biased region" description="Low complexity" evidence="13">
    <location>
        <begin position="446"/>
        <end position="462"/>
    </location>
</feature>
<keyword evidence="7 14" id="KW-1133">Transmembrane helix</keyword>
<protein>
    <recommendedName>
        <fullName evidence="3">Glycerophosphocholine acyltransferase 1</fullName>
    </recommendedName>
</protein>
<sequence>MADTDSPIIRPTTPASEYDGPPRLPLNRSSSSLSGLAHRGAERVGDDWSQSFVLLDTIETFFDSRLDLIERRLKASSAKIRKKAGDLLPKGLRTPGGGGSILLLDDEDEAERDAKDKERGLTRRGQKYKQDAERELARLKVKLAGKVTNLSASWHSAKTVRLREKISFFWGVWTLAFACLLYGMAPSYFPLAYTIQSAFYLPTRAWLYKRKQWHYFLFDMCYFVNALDLIWLWIFPNSTILFICCYLLTLGPLASAIITWRNSLVFHSLDKVTSLFIHIYPPIVLSVVLFHYPNAVERYPGLAHINDYSWIFKIALAAVPYCIWQGSYFKFISVDRKEKIESGQRANSFQYLLNDKRGPIGRALRNIRPEHRELWFIFGQFIYSIIFMILPATLLIHSKTATNIYLIIIFSSSIWNGATFYVEVFGRKFERELERLRKEMDALTASNSSSTGNPTPSNPGTPYLDSPLHTGSTNGADDLAYSPLVLPNSTVSEVPSMSLGVAAQAAIEPAEKSKSE</sequence>
<evidence type="ECO:0000313" key="15">
    <source>
        <dbReference type="EMBL" id="WOO81332.1"/>
    </source>
</evidence>
<evidence type="ECO:0000256" key="5">
    <source>
        <dbReference type="ARBA" id="ARBA00022679"/>
    </source>
</evidence>
<dbReference type="InterPro" id="IPR021261">
    <property type="entry name" value="GPCAT"/>
</dbReference>
<feature type="compositionally biased region" description="Basic and acidic residues" evidence="13">
    <location>
        <begin position="112"/>
        <end position="121"/>
    </location>
</feature>
<gene>
    <name evidence="15" type="primary">SPBC776.05</name>
    <name evidence="15" type="ORF">LOC62_03G004862</name>
</gene>
<proteinExistence type="inferred from homology"/>
<dbReference type="RefSeq" id="XP_062627364.1">
    <property type="nucleotide sequence ID" value="XM_062771380.1"/>
</dbReference>
<dbReference type="GO" id="GO:0016746">
    <property type="term" value="F:acyltransferase activity"/>
    <property type="evidence" value="ECO:0007669"/>
    <property type="project" value="UniProtKB-KW"/>
</dbReference>
<feature type="transmembrane region" description="Helical" evidence="14">
    <location>
        <begin position="310"/>
        <end position="329"/>
    </location>
</feature>
<organism evidence="15 16">
    <name type="scientific">Vanrija pseudolonga</name>
    <dbReference type="NCBI Taxonomy" id="143232"/>
    <lineage>
        <taxon>Eukaryota</taxon>
        <taxon>Fungi</taxon>
        <taxon>Dikarya</taxon>
        <taxon>Basidiomycota</taxon>
        <taxon>Agaricomycotina</taxon>
        <taxon>Tremellomycetes</taxon>
        <taxon>Trichosporonales</taxon>
        <taxon>Trichosporonaceae</taxon>
        <taxon>Vanrija</taxon>
    </lineage>
</organism>
<feature type="region of interest" description="Disordered" evidence="13">
    <location>
        <begin position="1"/>
        <end position="33"/>
    </location>
</feature>
<keyword evidence="5" id="KW-0808">Transferase</keyword>